<keyword evidence="16" id="KW-1185">Reference proteome</keyword>
<evidence type="ECO:0000256" key="6">
    <source>
        <dbReference type="ARBA" id="ARBA00023004"/>
    </source>
</evidence>
<evidence type="ECO:0000256" key="10">
    <source>
        <dbReference type="ARBA" id="ARBA00023237"/>
    </source>
</evidence>
<dbReference type="PANTHER" id="PTHR32552">
    <property type="entry name" value="FERRICHROME IRON RECEPTOR-RELATED"/>
    <property type="match status" value="1"/>
</dbReference>
<proteinExistence type="inferred from homology"/>
<keyword evidence="3 11" id="KW-1134">Transmembrane beta strand</keyword>
<evidence type="ECO:0000256" key="1">
    <source>
        <dbReference type="ARBA" id="ARBA00004571"/>
    </source>
</evidence>
<keyword evidence="6" id="KW-0408">Iron</keyword>
<feature type="domain" description="TonB-dependent receptor-like beta-barrel" evidence="13">
    <location>
        <begin position="366"/>
        <end position="806"/>
    </location>
</feature>
<dbReference type="PROSITE" id="PS52016">
    <property type="entry name" value="TONB_DEPENDENT_REC_3"/>
    <property type="match status" value="1"/>
</dbReference>
<evidence type="ECO:0000256" key="5">
    <source>
        <dbReference type="ARBA" id="ARBA00022692"/>
    </source>
</evidence>
<reference evidence="15 16" key="1">
    <citation type="submission" date="2024-02" db="EMBL/GenBank/DDBJ databases">
        <title>A novel Wenzhouxiangellaceae bacterium, isolated from coastal sediments.</title>
        <authorList>
            <person name="Du Z.-J."/>
            <person name="Ye Y.-Q."/>
            <person name="Zhang X.-Y."/>
        </authorList>
    </citation>
    <scope>NUCLEOTIDE SEQUENCE [LARGE SCALE GENOMIC DNA]</scope>
    <source>
        <strain evidence="15 16">CH-27</strain>
    </source>
</reference>
<keyword evidence="7" id="KW-0406">Ion transport</keyword>
<dbReference type="GO" id="GO:0009279">
    <property type="term" value="C:cell outer membrane"/>
    <property type="evidence" value="ECO:0007669"/>
    <property type="project" value="UniProtKB-SubCell"/>
</dbReference>
<dbReference type="RefSeq" id="WP_354696442.1">
    <property type="nucleotide sequence ID" value="NZ_JAZHOG010000011.1"/>
</dbReference>
<dbReference type="InterPro" id="IPR039426">
    <property type="entry name" value="TonB-dep_rcpt-like"/>
</dbReference>
<evidence type="ECO:0000256" key="11">
    <source>
        <dbReference type="PROSITE-ProRule" id="PRU01360"/>
    </source>
</evidence>
<evidence type="ECO:0000259" key="13">
    <source>
        <dbReference type="Pfam" id="PF00593"/>
    </source>
</evidence>
<dbReference type="Gene3D" id="2.40.170.20">
    <property type="entry name" value="TonB-dependent receptor, beta-barrel domain"/>
    <property type="match status" value="1"/>
</dbReference>
<evidence type="ECO:0000256" key="3">
    <source>
        <dbReference type="ARBA" id="ARBA00022452"/>
    </source>
</evidence>
<evidence type="ECO:0000256" key="9">
    <source>
        <dbReference type="ARBA" id="ARBA00023136"/>
    </source>
</evidence>
<evidence type="ECO:0000256" key="2">
    <source>
        <dbReference type="ARBA" id="ARBA00022448"/>
    </source>
</evidence>
<keyword evidence="5 11" id="KW-0812">Transmembrane</keyword>
<keyword evidence="9 11" id="KW-0472">Membrane</keyword>
<dbReference type="Proteomes" id="UP001359886">
    <property type="component" value="Unassembled WGS sequence"/>
</dbReference>
<keyword evidence="2 11" id="KW-0813">Transport</keyword>
<feature type="domain" description="TonB-dependent receptor plug" evidence="14">
    <location>
        <begin position="58"/>
        <end position="163"/>
    </location>
</feature>
<dbReference type="Pfam" id="PF07715">
    <property type="entry name" value="Plug"/>
    <property type="match status" value="1"/>
</dbReference>
<accession>A0AAW9RLH6</accession>
<evidence type="ECO:0000313" key="16">
    <source>
        <dbReference type="Proteomes" id="UP001359886"/>
    </source>
</evidence>
<comment type="caution">
    <text evidence="15">The sequence shown here is derived from an EMBL/GenBank/DDBJ whole genome shotgun (WGS) entry which is preliminary data.</text>
</comment>
<dbReference type="SUPFAM" id="SSF56935">
    <property type="entry name" value="Porins"/>
    <property type="match status" value="1"/>
</dbReference>
<dbReference type="InterPro" id="IPR036942">
    <property type="entry name" value="Beta-barrel_TonB_sf"/>
</dbReference>
<name>A0AAW9RLH6_9GAMM</name>
<keyword evidence="4" id="KW-0410">Iron transport</keyword>
<evidence type="ECO:0000259" key="14">
    <source>
        <dbReference type="Pfam" id="PF07715"/>
    </source>
</evidence>
<dbReference type="Pfam" id="PF00593">
    <property type="entry name" value="TonB_dep_Rec_b-barrel"/>
    <property type="match status" value="1"/>
</dbReference>
<evidence type="ECO:0000256" key="7">
    <source>
        <dbReference type="ARBA" id="ARBA00023065"/>
    </source>
</evidence>
<keyword evidence="10 11" id="KW-0998">Cell outer membrane</keyword>
<sequence>MKNVYEVLNPKSRNALSTAISAICAGVPAGQVFAQQGDEAGALEEVIVTATKRGALNLQDVPLSITAFTSENIRLQGFKNLDDYFGQIPSLTFGRVEPGGTNVIMRGCAISGFAFGDNPTTGVYLDEQPITAAGFNPDPRLVDIERVEALAGPQGTTFGDASQCGTLRIITNKPVLGENSAWVDLTGTSVQHGEMGYDASAMLNAAIGENAAFRLVGFSAHEAGYVDNVLSDSPRGTFNNAAYADDDVNSSDVYGARAAIRWEIGDNWLIDIQGIYQKTEQDGFGDADINERYWANRGLDDWEQIRFWDETFDDEWYQLALTAEGDLGWAVVTATGSYFSRETREVTDATTYLQSFQEFSDYLQSAYAYYDITIYDWGGDPQAWINSPTDADRETFEVRLATTDELSSRWSLLVGAFYNKTESPKTAFKSTVLGQGANCTDYYAAAPGCSGAFTYLSYLHYYYFGTFSKPSDNWWTGIYENELKSTAVFGEATFDLTDNFSITLGGRWYDIDTDRTLVQGALIDPLDNIAPDCGTEASRAAWQVDGIPQDVADLCFTDVRAESSESGFVPKLNATWRWSDQNMVYFTYSEGFRRGGGNGGRRGSIFAADGPFGSYESDELSNYEIGSKNTFLDGRLQLNATFYHMIWDKIQIQTEDPQPAFFAVGILNFPEAEINGIEANFNFAASRNFTLSGTLGYNDAELSEDATVFPGTDSERTAPEGTRLPLMPEWKYSLTGRYDFNGSLWNASPYLLGTWSHNGDSLNSLAGIQVSINQAGVRKTPSYDIVNLRFGLEGDSWSAAFFVDNLFDEYGRLFFSERYTQTRATVLPPRTYGITFRKNFDW</sequence>
<keyword evidence="8 12" id="KW-0798">TonB box</keyword>
<evidence type="ECO:0000256" key="12">
    <source>
        <dbReference type="RuleBase" id="RU003357"/>
    </source>
</evidence>
<comment type="subcellular location">
    <subcellularLocation>
        <location evidence="1 11">Cell outer membrane</location>
        <topology evidence="1 11">Multi-pass membrane protein</topology>
    </subcellularLocation>
</comment>
<dbReference type="InterPro" id="IPR000531">
    <property type="entry name" value="Beta-barrel_TonB"/>
</dbReference>
<evidence type="ECO:0000256" key="4">
    <source>
        <dbReference type="ARBA" id="ARBA00022496"/>
    </source>
</evidence>
<dbReference type="InterPro" id="IPR012910">
    <property type="entry name" value="Plug_dom"/>
</dbReference>
<organism evidence="15 16">
    <name type="scientific">Elongatibacter sediminis</name>
    <dbReference type="NCBI Taxonomy" id="3119006"/>
    <lineage>
        <taxon>Bacteria</taxon>
        <taxon>Pseudomonadati</taxon>
        <taxon>Pseudomonadota</taxon>
        <taxon>Gammaproteobacteria</taxon>
        <taxon>Chromatiales</taxon>
        <taxon>Wenzhouxiangellaceae</taxon>
        <taxon>Elongatibacter</taxon>
    </lineage>
</organism>
<evidence type="ECO:0000256" key="8">
    <source>
        <dbReference type="ARBA" id="ARBA00023077"/>
    </source>
</evidence>
<gene>
    <name evidence="15" type="ORF">V3330_15930</name>
</gene>
<protein>
    <submittedName>
        <fullName evidence="15">TonB-dependent receptor</fullName>
    </submittedName>
</protein>
<dbReference type="EMBL" id="JAZHOG010000011">
    <property type="protein sequence ID" value="MEJ8569120.1"/>
    <property type="molecule type" value="Genomic_DNA"/>
</dbReference>
<dbReference type="PANTHER" id="PTHR32552:SF81">
    <property type="entry name" value="TONB-DEPENDENT OUTER MEMBRANE RECEPTOR"/>
    <property type="match status" value="1"/>
</dbReference>
<dbReference type="AlphaFoldDB" id="A0AAW9RLH6"/>
<evidence type="ECO:0000313" key="15">
    <source>
        <dbReference type="EMBL" id="MEJ8569120.1"/>
    </source>
</evidence>
<dbReference type="GO" id="GO:0006826">
    <property type="term" value="P:iron ion transport"/>
    <property type="evidence" value="ECO:0007669"/>
    <property type="project" value="UniProtKB-KW"/>
</dbReference>
<keyword evidence="15" id="KW-0675">Receptor</keyword>
<comment type="similarity">
    <text evidence="11 12">Belongs to the TonB-dependent receptor family.</text>
</comment>